<name>A0ABQ5C162_9ASTR</name>
<accession>A0ABQ5C162</accession>
<reference evidence="2" key="2">
    <citation type="submission" date="2022-01" db="EMBL/GenBank/DDBJ databases">
        <authorList>
            <person name="Yamashiro T."/>
            <person name="Shiraishi A."/>
            <person name="Satake H."/>
            <person name="Nakayama K."/>
        </authorList>
    </citation>
    <scope>NUCLEOTIDE SEQUENCE</scope>
</reference>
<feature type="compositionally biased region" description="Acidic residues" evidence="1">
    <location>
        <begin position="409"/>
        <end position="420"/>
    </location>
</feature>
<reference evidence="2" key="1">
    <citation type="journal article" date="2022" name="Int. J. Mol. Sci.">
        <title>Draft Genome of Tanacetum Coccineum: Genomic Comparison of Closely Related Tanacetum-Family Plants.</title>
        <authorList>
            <person name="Yamashiro T."/>
            <person name="Shiraishi A."/>
            <person name="Nakayama K."/>
            <person name="Satake H."/>
        </authorList>
    </citation>
    <scope>NUCLEOTIDE SEQUENCE</scope>
</reference>
<dbReference type="Proteomes" id="UP001151760">
    <property type="component" value="Unassembled WGS sequence"/>
</dbReference>
<dbReference type="EMBL" id="BQNB010013843">
    <property type="protein sequence ID" value="GJT20890.1"/>
    <property type="molecule type" value="Genomic_DNA"/>
</dbReference>
<evidence type="ECO:0000313" key="3">
    <source>
        <dbReference type="Proteomes" id="UP001151760"/>
    </source>
</evidence>
<proteinExistence type="predicted"/>
<evidence type="ECO:0000256" key="1">
    <source>
        <dbReference type="SAM" id="MobiDB-lite"/>
    </source>
</evidence>
<gene>
    <name evidence="2" type="ORF">Tco_0890827</name>
</gene>
<organism evidence="2 3">
    <name type="scientific">Tanacetum coccineum</name>
    <dbReference type="NCBI Taxonomy" id="301880"/>
    <lineage>
        <taxon>Eukaryota</taxon>
        <taxon>Viridiplantae</taxon>
        <taxon>Streptophyta</taxon>
        <taxon>Embryophyta</taxon>
        <taxon>Tracheophyta</taxon>
        <taxon>Spermatophyta</taxon>
        <taxon>Magnoliopsida</taxon>
        <taxon>eudicotyledons</taxon>
        <taxon>Gunneridae</taxon>
        <taxon>Pentapetalae</taxon>
        <taxon>asterids</taxon>
        <taxon>campanulids</taxon>
        <taxon>Asterales</taxon>
        <taxon>Asteraceae</taxon>
        <taxon>Asteroideae</taxon>
        <taxon>Anthemideae</taxon>
        <taxon>Anthemidinae</taxon>
        <taxon>Tanacetum</taxon>
    </lineage>
</organism>
<protein>
    <submittedName>
        <fullName evidence="2">Uncharacterized protein</fullName>
    </submittedName>
</protein>
<feature type="compositionally biased region" description="Acidic residues" evidence="1">
    <location>
        <begin position="318"/>
        <end position="392"/>
    </location>
</feature>
<feature type="compositionally biased region" description="Basic residues" evidence="1">
    <location>
        <begin position="232"/>
        <end position="252"/>
    </location>
</feature>
<comment type="caution">
    <text evidence="2">The sequence shown here is derived from an EMBL/GenBank/DDBJ whole genome shotgun (WGS) entry which is preliminary data.</text>
</comment>
<evidence type="ECO:0000313" key="2">
    <source>
        <dbReference type="EMBL" id="GJT20890.1"/>
    </source>
</evidence>
<keyword evidence="3" id="KW-1185">Reference proteome</keyword>
<feature type="region of interest" description="Disordered" evidence="1">
    <location>
        <begin position="206"/>
        <end position="257"/>
    </location>
</feature>
<feature type="region of interest" description="Disordered" evidence="1">
    <location>
        <begin position="278"/>
        <end position="420"/>
    </location>
</feature>
<sequence>MTSKAQQIELDNALVAPENHHVISKCNMRINPGMKPKEPTYQRYSQHMSKDPGQEFDEPPTEEEALSFIRELGHSGEIKYITDVIVDHLHQPWRTFASIINKCLCGKEDLAYQIDNIDSKKQDKMFYPRFTKIIIHHFFEKDKSISLRNRTFMHTTHDDSLLGTMRFVSRYAHTQVYGAILPKSMTNQALLDSVTYKTYFAIASGAEPPKSRKSPKKLDLAISSEESPSNKKSAKVKKVAATKPKPTKKKAPVKADRGKGLNVISEVALYEAAQLKRPPNEARKTFISHAGDGTDFESGVPDEQHHKTPSTDEGTGSGEEDDDDEDDTKDDESNNDSDGNNDDDDNVGDDDDDNDANDDDNQEDDDKNDDEEETDKEEKVDDEEKMDEEVDDEVTKELYKDVNVNLGNEDTDMTDADQGG</sequence>